<dbReference type="InterPro" id="IPR033113">
    <property type="entry name" value="PLA2_histidine"/>
</dbReference>
<evidence type="ECO:0000256" key="12">
    <source>
        <dbReference type="ARBA" id="ARBA00023157"/>
    </source>
</evidence>
<dbReference type="EMBL" id="GEDG01024318">
    <property type="protein sequence ID" value="JAP16062.1"/>
    <property type="molecule type" value="Transcribed_RNA"/>
</dbReference>
<evidence type="ECO:0000256" key="6">
    <source>
        <dbReference type="ARBA" id="ARBA00022723"/>
    </source>
</evidence>
<proteinExistence type="inferred from homology"/>
<evidence type="ECO:0000256" key="1">
    <source>
        <dbReference type="ARBA" id="ARBA00001604"/>
    </source>
</evidence>
<protein>
    <recommendedName>
        <fullName evidence="4">phospholipase A2</fullName>
        <ecNumber evidence="4">3.1.1.4</ecNumber>
    </recommendedName>
</protein>
<accession>A0A0V0H6N9</accession>
<dbReference type="PANTHER" id="PTHR11716:SF47">
    <property type="entry name" value="PHOSPHOLIPASE A2-ALPHA"/>
    <property type="match status" value="1"/>
</dbReference>
<comment type="cofactor">
    <cofactor evidence="13">
        <name>Ca(2+)</name>
        <dbReference type="ChEBI" id="CHEBI:29108"/>
    </cofactor>
    <text evidence="13">Binds 1 Ca(2+) ion per subunit.</text>
</comment>
<feature type="disulfide bond" evidence="14">
    <location>
        <begin position="73"/>
        <end position="93"/>
    </location>
</feature>
<dbReference type="PANTHER" id="PTHR11716">
    <property type="entry name" value="PHOSPHOLIPASE A2 FAMILY MEMBER"/>
    <property type="match status" value="1"/>
</dbReference>
<evidence type="ECO:0000256" key="14">
    <source>
        <dbReference type="PIRSR" id="PIRSR601211-3"/>
    </source>
</evidence>
<keyword evidence="12 14" id="KW-1015">Disulfide bond</keyword>
<dbReference type="SUPFAM" id="SSF48619">
    <property type="entry name" value="Phospholipase A2, PLA2"/>
    <property type="match status" value="1"/>
</dbReference>
<evidence type="ECO:0000256" key="5">
    <source>
        <dbReference type="ARBA" id="ARBA00022525"/>
    </source>
</evidence>
<feature type="transmembrane region" description="Helical" evidence="15">
    <location>
        <begin position="12"/>
        <end position="31"/>
    </location>
</feature>
<dbReference type="PROSITE" id="PS00118">
    <property type="entry name" value="PA2_HIS"/>
    <property type="match status" value="1"/>
</dbReference>
<dbReference type="Gene3D" id="1.20.90.10">
    <property type="entry name" value="Phospholipase A2 domain"/>
    <property type="match status" value="1"/>
</dbReference>
<evidence type="ECO:0000256" key="4">
    <source>
        <dbReference type="ARBA" id="ARBA00013278"/>
    </source>
</evidence>
<dbReference type="InterPro" id="IPR036444">
    <property type="entry name" value="PLipase_A2_dom_sf"/>
</dbReference>
<name>A0A0V0H6N9_SOLCH</name>
<reference evidence="16" key="1">
    <citation type="submission" date="2015-12" db="EMBL/GenBank/DDBJ databases">
        <title>Gene expression during late stages of embryo sac development: a critical building block for successful pollen-pistil interactions.</title>
        <authorList>
            <person name="Liu Y."/>
            <person name="Joly V."/>
            <person name="Sabar M."/>
            <person name="Matton D.P."/>
        </authorList>
    </citation>
    <scope>NUCLEOTIDE SEQUENCE</scope>
</reference>
<dbReference type="EC" id="3.1.1.4" evidence="4"/>
<keyword evidence="5" id="KW-0964">Secreted</keyword>
<dbReference type="InterPro" id="IPR001211">
    <property type="entry name" value="PLA2"/>
</dbReference>
<keyword evidence="6 13" id="KW-0479">Metal-binding</keyword>
<evidence type="ECO:0000256" key="7">
    <source>
        <dbReference type="ARBA" id="ARBA00022729"/>
    </source>
</evidence>
<evidence type="ECO:0000313" key="16">
    <source>
        <dbReference type="EMBL" id="JAP16062.1"/>
    </source>
</evidence>
<dbReference type="SMR" id="A0A0V0H6N9"/>
<dbReference type="GO" id="GO:0016042">
    <property type="term" value="P:lipid catabolic process"/>
    <property type="evidence" value="ECO:0007669"/>
    <property type="project" value="UniProtKB-KW"/>
</dbReference>
<keyword evidence="9 13" id="KW-0106">Calcium</keyword>
<dbReference type="GO" id="GO:0006644">
    <property type="term" value="P:phospholipid metabolic process"/>
    <property type="evidence" value="ECO:0007669"/>
    <property type="project" value="InterPro"/>
</dbReference>
<evidence type="ECO:0000256" key="15">
    <source>
        <dbReference type="SAM" id="Phobius"/>
    </source>
</evidence>
<comment type="subcellular location">
    <subcellularLocation>
        <location evidence="2">Secreted</location>
    </subcellularLocation>
</comment>
<evidence type="ECO:0000256" key="9">
    <source>
        <dbReference type="ARBA" id="ARBA00022837"/>
    </source>
</evidence>
<feature type="binding site" evidence="13">
    <location>
        <position position="72"/>
    </location>
    <ligand>
        <name>Ca(2+)</name>
        <dbReference type="ChEBI" id="CHEBI:29108"/>
    </ligand>
</feature>
<dbReference type="GO" id="GO:0008289">
    <property type="term" value="F:lipid binding"/>
    <property type="evidence" value="ECO:0007669"/>
    <property type="project" value="TreeGrafter"/>
</dbReference>
<evidence type="ECO:0000256" key="2">
    <source>
        <dbReference type="ARBA" id="ARBA00004613"/>
    </source>
</evidence>
<dbReference type="GO" id="GO:0012505">
    <property type="term" value="C:endomembrane system"/>
    <property type="evidence" value="ECO:0007669"/>
    <property type="project" value="UniProtKB-ARBA"/>
</dbReference>
<evidence type="ECO:0000256" key="10">
    <source>
        <dbReference type="ARBA" id="ARBA00022963"/>
    </source>
</evidence>
<evidence type="ECO:0000256" key="13">
    <source>
        <dbReference type="PIRSR" id="PIRSR601211-2"/>
    </source>
</evidence>
<keyword evidence="8" id="KW-0378">Hydrolase</keyword>
<keyword evidence="10" id="KW-0442">Lipid degradation</keyword>
<evidence type="ECO:0000256" key="3">
    <source>
        <dbReference type="ARBA" id="ARBA00007056"/>
    </source>
</evidence>
<dbReference type="FunFam" id="1.20.90.10:FF:000005">
    <property type="entry name" value="Secretory phospholipase A2"/>
    <property type="match status" value="1"/>
</dbReference>
<keyword evidence="11" id="KW-0443">Lipid metabolism</keyword>
<evidence type="ECO:0000256" key="8">
    <source>
        <dbReference type="ARBA" id="ARBA00022801"/>
    </source>
</evidence>
<dbReference type="GO" id="GO:0005576">
    <property type="term" value="C:extracellular region"/>
    <property type="evidence" value="ECO:0007669"/>
    <property type="project" value="UniProtKB-SubCell"/>
</dbReference>
<keyword evidence="15" id="KW-1133">Transmembrane helix</keyword>
<feature type="binding site" evidence="13">
    <location>
        <position position="74"/>
    </location>
    <ligand>
        <name>Ca(2+)</name>
        <dbReference type="ChEBI" id="CHEBI:29108"/>
    </ligand>
</feature>
<feature type="binding site" evidence="13">
    <location>
        <position position="97"/>
    </location>
    <ligand>
        <name>Ca(2+)</name>
        <dbReference type="ChEBI" id="CHEBI:29108"/>
    </ligand>
</feature>
<evidence type="ECO:0000256" key="11">
    <source>
        <dbReference type="ARBA" id="ARBA00023098"/>
    </source>
</evidence>
<dbReference type="GO" id="GO:0050482">
    <property type="term" value="P:arachidonate secretion"/>
    <property type="evidence" value="ECO:0007669"/>
    <property type="project" value="InterPro"/>
</dbReference>
<dbReference type="GO" id="GO:0005509">
    <property type="term" value="F:calcium ion binding"/>
    <property type="evidence" value="ECO:0007669"/>
    <property type="project" value="InterPro"/>
</dbReference>
<organism evidence="16">
    <name type="scientific">Solanum chacoense</name>
    <name type="common">Chaco potato</name>
    <dbReference type="NCBI Taxonomy" id="4108"/>
    <lineage>
        <taxon>Eukaryota</taxon>
        <taxon>Viridiplantae</taxon>
        <taxon>Streptophyta</taxon>
        <taxon>Embryophyta</taxon>
        <taxon>Tracheophyta</taxon>
        <taxon>Spermatophyta</taxon>
        <taxon>Magnoliopsida</taxon>
        <taxon>eudicotyledons</taxon>
        <taxon>Gunneridae</taxon>
        <taxon>Pentapetalae</taxon>
        <taxon>asterids</taxon>
        <taxon>lamiids</taxon>
        <taxon>Solanales</taxon>
        <taxon>Solanaceae</taxon>
        <taxon>Solanoideae</taxon>
        <taxon>Solaneae</taxon>
        <taxon>Solanum</taxon>
    </lineage>
</organism>
<dbReference type="GO" id="GO:0004623">
    <property type="term" value="F:phospholipase A2 activity"/>
    <property type="evidence" value="ECO:0007669"/>
    <property type="project" value="UniProtKB-EC"/>
</dbReference>
<keyword evidence="7" id="KW-0732">Signal</keyword>
<sequence>MASSFQSLKLSLHFLVFCIIAIFTNLINSPISIHALNVGVETNAGLSLEKECSRTCESKFCAVPPFLRYGKYCGIMYSGCPGEQPCDGLDACCMKHDLCIQHKDNNYLNLECNENFLSCVAKFTKSGSPTFKENTCSITTVVRVITDVIDAAVAAGKIFKKP</sequence>
<dbReference type="AlphaFoldDB" id="A0A0V0H6N9"/>
<keyword evidence="15" id="KW-0812">Transmembrane</keyword>
<dbReference type="CDD" id="cd04706">
    <property type="entry name" value="PLA2_plant"/>
    <property type="match status" value="1"/>
</dbReference>
<comment type="catalytic activity">
    <reaction evidence="1">
        <text>a 1,2-diacyl-sn-glycero-3-phosphocholine + H2O = a 1-acyl-sn-glycero-3-phosphocholine + a fatty acid + H(+)</text>
        <dbReference type="Rhea" id="RHEA:15801"/>
        <dbReference type="ChEBI" id="CHEBI:15377"/>
        <dbReference type="ChEBI" id="CHEBI:15378"/>
        <dbReference type="ChEBI" id="CHEBI:28868"/>
        <dbReference type="ChEBI" id="CHEBI:57643"/>
        <dbReference type="ChEBI" id="CHEBI:58168"/>
        <dbReference type="EC" id="3.1.1.4"/>
    </reaction>
</comment>
<comment type="similarity">
    <text evidence="3">Belongs to the phospholipase A2 family.</text>
</comment>
<keyword evidence="15" id="KW-0472">Membrane</keyword>